<sequence>MAATPYPAYKRHSAHHCTGSVGPRKRSAAGHGPSREPPVCRVAATPYPAYKWHWAHHCTGSVGPRKRSAAGHGPSRAACMPGGGYALPGLQMALGTPLHWIRRPAQA</sequence>
<accession>A0A7S9E1R0</accession>
<gene>
    <name evidence="2" type="ORF">IUJ34_10750</name>
</gene>
<evidence type="ECO:0000256" key="1">
    <source>
        <dbReference type="SAM" id="MobiDB-lite"/>
    </source>
</evidence>
<evidence type="ECO:0000313" key="2">
    <source>
        <dbReference type="EMBL" id="QPG07964.1"/>
    </source>
</evidence>
<proteinExistence type="predicted"/>
<feature type="region of interest" description="Disordered" evidence="1">
    <location>
        <begin position="1"/>
        <end position="38"/>
    </location>
</feature>
<protein>
    <submittedName>
        <fullName evidence="2">Uncharacterized protein</fullName>
    </submittedName>
</protein>
<evidence type="ECO:0000313" key="3">
    <source>
        <dbReference type="Proteomes" id="UP000594592"/>
    </source>
</evidence>
<dbReference type="Proteomes" id="UP000594592">
    <property type="component" value="Chromosome"/>
</dbReference>
<name>A0A7S9E1R0_KLEPN</name>
<dbReference type="AlphaFoldDB" id="A0A7S9E1R0"/>
<dbReference type="EMBL" id="CP064820">
    <property type="protein sequence ID" value="QPG07964.1"/>
    <property type="molecule type" value="Genomic_DNA"/>
</dbReference>
<organism evidence="2 3">
    <name type="scientific">Klebsiella pneumoniae subsp. pneumoniae</name>
    <dbReference type="NCBI Taxonomy" id="72407"/>
    <lineage>
        <taxon>Bacteria</taxon>
        <taxon>Pseudomonadati</taxon>
        <taxon>Pseudomonadota</taxon>
        <taxon>Gammaproteobacteria</taxon>
        <taxon>Enterobacterales</taxon>
        <taxon>Enterobacteriaceae</taxon>
        <taxon>Klebsiella/Raoultella group</taxon>
        <taxon>Klebsiella</taxon>
        <taxon>Klebsiella pneumoniae complex</taxon>
    </lineage>
</organism>
<reference evidence="2 3" key="1">
    <citation type="submission" date="2020-11" db="EMBL/GenBank/DDBJ databases">
        <title>Whole Genome sequence of MDR strain of Klebsiella pneumoniae K219 isolated from sputum.</title>
        <authorList>
            <person name="Aditi B.P."/>
            <person name="Mahalakshmi K."/>
            <person name="Naveen Kumar V."/>
        </authorList>
    </citation>
    <scope>NUCLEOTIDE SEQUENCE [LARGE SCALE GENOMIC DNA]</scope>
    <source>
        <strain evidence="2 3">K219</strain>
    </source>
</reference>